<protein>
    <recommendedName>
        <fullName evidence="7">WSC domain-containing protein</fullName>
    </recommendedName>
</protein>
<evidence type="ECO:0000313" key="8">
    <source>
        <dbReference type="EMBL" id="KAH8701881.1"/>
    </source>
</evidence>
<keyword evidence="2 5" id="KW-0812">Transmembrane</keyword>
<accession>A0AAD4KX14</accession>
<organism evidence="8 9">
    <name type="scientific">Talaromyces proteolyticus</name>
    <dbReference type="NCBI Taxonomy" id="1131652"/>
    <lineage>
        <taxon>Eukaryota</taxon>
        <taxon>Fungi</taxon>
        <taxon>Dikarya</taxon>
        <taxon>Ascomycota</taxon>
        <taxon>Pezizomycotina</taxon>
        <taxon>Eurotiomycetes</taxon>
        <taxon>Eurotiomycetidae</taxon>
        <taxon>Eurotiales</taxon>
        <taxon>Trichocomaceae</taxon>
        <taxon>Talaromyces</taxon>
        <taxon>Talaromyces sect. Bacilispori</taxon>
    </lineage>
</organism>
<evidence type="ECO:0000256" key="1">
    <source>
        <dbReference type="ARBA" id="ARBA00004167"/>
    </source>
</evidence>
<dbReference type="PANTHER" id="PTHR15549">
    <property type="entry name" value="PAIRED IMMUNOGLOBULIN-LIKE TYPE 2 RECEPTOR"/>
    <property type="match status" value="1"/>
</dbReference>
<feature type="chain" id="PRO_5042147898" description="WSC domain-containing protein" evidence="6">
    <location>
        <begin position="17"/>
        <end position="265"/>
    </location>
</feature>
<evidence type="ECO:0000256" key="3">
    <source>
        <dbReference type="ARBA" id="ARBA00022989"/>
    </source>
</evidence>
<keyword evidence="6" id="KW-0732">Signal</keyword>
<dbReference type="PANTHER" id="PTHR15549:SF33">
    <property type="entry name" value="MEMBRANE PROTEIN WSC4, PUTATIVE (AFU_ORTHOLOGUE AFUA_5G09020)-RELATED"/>
    <property type="match status" value="1"/>
</dbReference>
<dbReference type="InterPro" id="IPR051694">
    <property type="entry name" value="Immunoregulatory_rcpt-like"/>
</dbReference>
<dbReference type="GeneID" id="70240983"/>
<feature type="transmembrane region" description="Helical" evidence="5">
    <location>
        <begin position="165"/>
        <end position="188"/>
    </location>
</feature>
<dbReference type="Gene3D" id="1.20.5.510">
    <property type="entry name" value="Single helix bin"/>
    <property type="match status" value="1"/>
</dbReference>
<keyword evidence="3 5" id="KW-1133">Transmembrane helix</keyword>
<evidence type="ECO:0000256" key="5">
    <source>
        <dbReference type="SAM" id="Phobius"/>
    </source>
</evidence>
<gene>
    <name evidence="8" type="ORF">BGW36DRAFT_289718</name>
</gene>
<dbReference type="PROSITE" id="PS51212">
    <property type="entry name" value="WSC"/>
    <property type="match status" value="1"/>
</dbReference>
<proteinExistence type="predicted"/>
<evidence type="ECO:0000313" key="9">
    <source>
        <dbReference type="Proteomes" id="UP001201262"/>
    </source>
</evidence>
<dbReference type="GO" id="GO:0071944">
    <property type="term" value="C:cell periphery"/>
    <property type="evidence" value="ECO:0007669"/>
    <property type="project" value="UniProtKB-ARBA"/>
</dbReference>
<feature type="domain" description="WSC" evidence="7">
    <location>
        <begin position="20"/>
        <end position="107"/>
    </location>
</feature>
<feature type="signal peptide" evidence="6">
    <location>
        <begin position="1"/>
        <end position="16"/>
    </location>
</feature>
<comment type="caution">
    <text evidence="8">The sequence shown here is derived from an EMBL/GenBank/DDBJ whole genome shotgun (WGS) entry which is preliminary data.</text>
</comment>
<dbReference type="RefSeq" id="XP_046075257.1">
    <property type="nucleotide sequence ID" value="XM_046210696.1"/>
</dbReference>
<dbReference type="Proteomes" id="UP001201262">
    <property type="component" value="Unassembled WGS sequence"/>
</dbReference>
<dbReference type="SMART" id="SM00321">
    <property type="entry name" value="WSC"/>
    <property type="match status" value="1"/>
</dbReference>
<evidence type="ECO:0000256" key="6">
    <source>
        <dbReference type="SAM" id="SignalP"/>
    </source>
</evidence>
<name>A0AAD4KX14_9EURO</name>
<keyword evidence="9" id="KW-1185">Reference proteome</keyword>
<comment type="subcellular location">
    <subcellularLocation>
        <location evidence="1">Membrane</location>
        <topology evidence="1">Single-pass membrane protein</topology>
    </subcellularLocation>
</comment>
<keyword evidence="4 5" id="KW-0472">Membrane</keyword>
<dbReference type="EMBL" id="JAJTJA010000003">
    <property type="protein sequence ID" value="KAH8701881.1"/>
    <property type="molecule type" value="Genomic_DNA"/>
</dbReference>
<sequence>MAVITVVSILGTQVNADPGPITKVDCYSQVPNFKNNGTFQWQSNGHCQGVCVDMGSPVMALTGGNTCLCGDELPPNATKTSGCDLTCNGYPPDGCGGKSAYEVFLTGMTSSVPIMDQSSATTAASTSSTTTGVSVITQAGQTIVVTASSAANSSSAPQSSGVNTAGIAAGVVVGVVALSAIIGAAFFFMRRRRAKQLEEEYRRNAEINAFAQKKPNTPSSDSRWDGDYMAQRRQSNGSIDDDQDFSRRILQVRYLCFATILEWLN</sequence>
<evidence type="ECO:0000256" key="2">
    <source>
        <dbReference type="ARBA" id="ARBA00022692"/>
    </source>
</evidence>
<dbReference type="GO" id="GO:0016020">
    <property type="term" value="C:membrane"/>
    <property type="evidence" value="ECO:0007669"/>
    <property type="project" value="UniProtKB-SubCell"/>
</dbReference>
<dbReference type="InterPro" id="IPR002889">
    <property type="entry name" value="WSC_carb-bd"/>
</dbReference>
<evidence type="ECO:0000256" key="4">
    <source>
        <dbReference type="ARBA" id="ARBA00023136"/>
    </source>
</evidence>
<reference evidence="8" key="1">
    <citation type="submission" date="2021-12" db="EMBL/GenBank/DDBJ databases">
        <title>Convergent genome expansion in fungi linked to evolution of root-endophyte symbiosis.</title>
        <authorList>
            <consortium name="DOE Joint Genome Institute"/>
            <person name="Ke Y.-H."/>
            <person name="Bonito G."/>
            <person name="Liao H.-L."/>
            <person name="Looney B."/>
            <person name="Rojas-Flechas A."/>
            <person name="Nash J."/>
            <person name="Hameed K."/>
            <person name="Schadt C."/>
            <person name="Martin F."/>
            <person name="Crous P.W."/>
            <person name="Miettinen O."/>
            <person name="Magnuson J.K."/>
            <person name="Labbe J."/>
            <person name="Jacobson D."/>
            <person name="Doktycz M.J."/>
            <person name="Veneault-Fourrey C."/>
            <person name="Kuo A."/>
            <person name="Mondo S."/>
            <person name="Calhoun S."/>
            <person name="Riley R."/>
            <person name="Ohm R."/>
            <person name="LaButti K."/>
            <person name="Andreopoulos B."/>
            <person name="Pangilinan J."/>
            <person name="Nolan M."/>
            <person name="Tritt A."/>
            <person name="Clum A."/>
            <person name="Lipzen A."/>
            <person name="Daum C."/>
            <person name="Barry K."/>
            <person name="Grigoriev I.V."/>
            <person name="Vilgalys R."/>
        </authorList>
    </citation>
    <scope>NUCLEOTIDE SEQUENCE</scope>
    <source>
        <strain evidence="8">PMI_201</strain>
    </source>
</reference>
<evidence type="ECO:0000259" key="7">
    <source>
        <dbReference type="PROSITE" id="PS51212"/>
    </source>
</evidence>
<dbReference type="Pfam" id="PF01822">
    <property type="entry name" value="WSC"/>
    <property type="match status" value="1"/>
</dbReference>
<dbReference type="AlphaFoldDB" id="A0AAD4KX14"/>